<sequence length="333" mass="36184">MLGVQDLRVTFQSDGKALSAVDGVSLTLDRGESLGIVGESGCGKTTLTKAILRLLPANAKTEGRVEFQGKNLVELSVAGLREIRWQELSLITQSAMNALDPVWRVGDQLIEAIRLHDDCSKAEARARSVKLFDLVGLKSEWLDRYPHEYSGGMKQRAIIAMALALGPAMIVADEPTTALDVVMQDQVFAEIDRIRAAGKTGIVLITHDISLVAENCDRVAVMYAGKIVEYGNTKDILDLPKHPYTIGLRNAFAELDGDHELISISGGPPDLTNPPKGCRFKPRCPLASDGCNREPPLSVLDDGRSVACHNLPQVEAFRGVAKLASTWEMVERS</sequence>
<dbReference type="EMBL" id="JBEPML010000025">
    <property type="protein sequence ID" value="MET3794527.1"/>
    <property type="molecule type" value="Genomic_DNA"/>
</dbReference>
<dbReference type="Pfam" id="PF08352">
    <property type="entry name" value="oligo_HPY"/>
    <property type="match status" value="1"/>
</dbReference>
<dbReference type="SUPFAM" id="SSF52540">
    <property type="entry name" value="P-loop containing nucleoside triphosphate hydrolases"/>
    <property type="match status" value="1"/>
</dbReference>
<feature type="domain" description="ABC transporter" evidence="8">
    <location>
        <begin position="2"/>
        <end position="249"/>
    </location>
</feature>
<keyword evidence="4" id="KW-1003">Cell membrane</keyword>
<dbReference type="Proteomes" id="UP001549076">
    <property type="component" value="Unassembled WGS sequence"/>
</dbReference>
<dbReference type="PANTHER" id="PTHR43297:SF2">
    <property type="entry name" value="DIPEPTIDE TRANSPORT ATP-BINDING PROTEIN DPPD"/>
    <property type="match status" value="1"/>
</dbReference>
<accession>A0ABV2N6V2</accession>
<proteinExistence type="inferred from homology"/>
<dbReference type="Pfam" id="PF00005">
    <property type="entry name" value="ABC_tran"/>
    <property type="match status" value="1"/>
</dbReference>
<dbReference type="SMART" id="SM00382">
    <property type="entry name" value="AAA"/>
    <property type="match status" value="1"/>
</dbReference>
<dbReference type="PROSITE" id="PS50893">
    <property type="entry name" value="ABC_TRANSPORTER_2"/>
    <property type="match status" value="1"/>
</dbReference>
<dbReference type="CDD" id="cd03257">
    <property type="entry name" value="ABC_NikE_OppD_transporters"/>
    <property type="match status" value="1"/>
</dbReference>
<comment type="caution">
    <text evidence="9">The sequence shown here is derived from an EMBL/GenBank/DDBJ whole genome shotgun (WGS) entry which is preliminary data.</text>
</comment>
<keyword evidence="6 9" id="KW-0067">ATP-binding</keyword>
<dbReference type="InterPro" id="IPR027417">
    <property type="entry name" value="P-loop_NTPase"/>
</dbReference>
<evidence type="ECO:0000256" key="7">
    <source>
        <dbReference type="ARBA" id="ARBA00023136"/>
    </source>
</evidence>
<comment type="subcellular location">
    <subcellularLocation>
        <location evidence="1">Cell inner membrane</location>
        <topology evidence="1">Peripheral membrane protein</topology>
    </subcellularLocation>
</comment>
<dbReference type="GO" id="GO:0005524">
    <property type="term" value="F:ATP binding"/>
    <property type="evidence" value="ECO:0007669"/>
    <property type="project" value="UniProtKB-KW"/>
</dbReference>
<dbReference type="PROSITE" id="PS00211">
    <property type="entry name" value="ABC_TRANSPORTER_1"/>
    <property type="match status" value="1"/>
</dbReference>
<evidence type="ECO:0000256" key="6">
    <source>
        <dbReference type="ARBA" id="ARBA00022840"/>
    </source>
</evidence>
<comment type="similarity">
    <text evidence="2">Belongs to the ABC transporter superfamily.</text>
</comment>
<dbReference type="InterPro" id="IPR003593">
    <property type="entry name" value="AAA+_ATPase"/>
</dbReference>
<evidence type="ECO:0000256" key="4">
    <source>
        <dbReference type="ARBA" id="ARBA00022475"/>
    </source>
</evidence>
<reference evidence="9 10" key="1">
    <citation type="submission" date="2024-06" db="EMBL/GenBank/DDBJ databases">
        <title>Genomic Encyclopedia of Type Strains, Phase IV (KMG-IV): sequencing the most valuable type-strain genomes for metagenomic binning, comparative biology and taxonomic classification.</title>
        <authorList>
            <person name="Goeker M."/>
        </authorList>
    </citation>
    <scope>NUCLEOTIDE SEQUENCE [LARGE SCALE GENOMIC DNA]</scope>
    <source>
        <strain evidence="9 10">DSM 27865</strain>
    </source>
</reference>
<dbReference type="InterPro" id="IPR003439">
    <property type="entry name" value="ABC_transporter-like_ATP-bd"/>
</dbReference>
<evidence type="ECO:0000256" key="3">
    <source>
        <dbReference type="ARBA" id="ARBA00022448"/>
    </source>
</evidence>
<evidence type="ECO:0000313" key="9">
    <source>
        <dbReference type="EMBL" id="MET3794527.1"/>
    </source>
</evidence>
<dbReference type="InterPro" id="IPR050388">
    <property type="entry name" value="ABC_Ni/Peptide_Import"/>
</dbReference>
<dbReference type="NCBIfam" id="TIGR01727">
    <property type="entry name" value="oligo_HPY"/>
    <property type="match status" value="1"/>
</dbReference>
<protein>
    <submittedName>
        <fullName evidence="9">Oligopeptide/dipeptide ABC transporter ATP-binding protein</fullName>
    </submittedName>
</protein>
<dbReference type="Gene3D" id="3.40.50.300">
    <property type="entry name" value="P-loop containing nucleotide triphosphate hydrolases"/>
    <property type="match status" value="1"/>
</dbReference>
<keyword evidence="7" id="KW-0472">Membrane</keyword>
<organism evidence="9 10">
    <name type="scientific">Aquamicrobium terrae</name>
    <dbReference type="NCBI Taxonomy" id="1324945"/>
    <lineage>
        <taxon>Bacteria</taxon>
        <taxon>Pseudomonadati</taxon>
        <taxon>Pseudomonadota</taxon>
        <taxon>Alphaproteobacteria</taxon>
        <taxon>Hyphomicrobiales</taxon>
        <taxon>Phyllobacteriaceae</taxon>
        <taxon>Aquamicrobium</taxon>
    </lineage>
</organism>
<evidence type="ECO:0000256" key="1">
    <source>
        <dbReference type="ARBA" id="ARBA00004417"/>
    </source>
</evidence>
<keyword evidence="3" id="KW-0813">Transport</keyword>
<dbReference type="PANTHER" id="PTHR43297">
    <property type="entry name" value="OLIGOPEPTIDE TRANSPORT ATP-BINDING PROTEIN APPD"/>
    <property type="match status" value="1"/>
</dbReference>
<evidence type="ECO:0000256" key="5">
    <source>
        <dbReference type="ARBA" id="ARBA00022741"/>
    </source>
</evidence>
<evidence type="ECO:0000259" key="8">
    <source>
        <dbReference type="PROSITE" id="PS50893"/>
    </source>
</evidence>
<dbReference type="InterPro" id="IPR013563">
    <property type="entry name" value="Oligopep_ABC_C"/>
</dbReference>
<keyword evidence="5" id="KW-0547">Nucleotide-binding</keyword>
<evidence type="ECO:0000256" key="2">
    <source>
        <dbReference type="ARBA" id="ARBA00005417"/>
    </source>
</evidence>
<evidence type="ECO:0000313" key="10">
    <source>
        <dbReference type="Proteomes" id="UP001549076"/>
    </source>
</evidence>
<dbReference type="InterPro" id="IPR017871">
    <property type="entry name" value="ABC_transporter-like_CS"/>
</dbReference>
<keyword evidence="10" id="KW-1185">Reference proteome</keyword>
<gene>
    <name evidence="9" type="ORF">ABID37_004767</name>
</gene>
<name>A0ABV2N6V2_9HYPH</name>